<dbReference type="InterPro" id="IPR036097">
    <property type="entry name" value="HisK_dim/P_sf"/>
</dbReference>
<dbReference type="Proteomes" id="UP000292927">
    <property type="component" value="Unassembled WGS sequence"/>
</dbReference>
<dbReference type="SUPFAM" id="SSF55874">
    <property type="entry name" value="ATPase domain of HSP90 chaperone/DNA topoisomerase II/histidine kinase"/>
    <property type="match status" value="1"/>
</dbReference>
<dbReference type="SUPFAM" id="SSF47384">
    <property type="entry name" value="Homodimeric domain of signal transducing histidine kinase"/>
    <property type="match status" value="1"/>
</dbReference>
<evidence type="ECO:0000256" key="4">
    <source>
        <dbReference type="ARBA" id="ARBA00022553"/>
    </source>
</evidence>
<dbReference type="EC" id="2.7.13.3" evidence="3"/>
<evidence type="ECO:0000259" key="11">
    <source>
        <dbReference type="PROSITE" id="PS50109"/>
    </source>
</evidence>
<keyword evidence="10" id="KW-0812">Transmembrane</keyword>
<dbReference type="PRINTS" id="PR00344">
    <property type="entry name" value="BCTRLSENSOR"/>
</dbReference>
<dbReference type="InterPro" id="IPR005467">
    <property type="entry name" value="His_kinase_dom"/>
</dbReference>
<dbReference type="SMART" id="SM00388">
    <property type="entry name" value="HisKA"/>
    <property type="match status" value="1"/>
</dbReference>
<dbReference type="OrthoDB" id="9813151at2"/>
<dbReference type="InterPro" id="IPR004358">
    <property type="entry name" value="Sig_transdc_His_kin-like_C"/>
</dbReference>
<dbReference type="AlphaFoldDB" id="A0A4Q7PMM3"/>
<dbReference type="EMBL" id="SGXF01000001">
    <property type="protein sequence ID" value="RZT02162.1"/>
    <property type="molecule type" value="Genomic_DNA"/>
</dbReference>
<keyword evidence="5" id="KW-0808">Transferase</keyword>
<dbReference type="GO" id="GO:0005886">
    <property type="term" value="C:plasma membrane"/>
    <property type="evidence" value="ECO:0007669"/>
    <property type="project" value="TreeGrafter"/>
</dbReference>
<feature type="region of interest" description="Disordered" evidence="9">
    <location>
        <begin position="64"/>
        <end position="84"/>
    </location>
</feature>
<keyword evidence="7" id="KW-0902">Two-component regulatory system</keyword>
<dbReference type="RefSeq" id="WP_130432297.1">
    <property type="nucleotide sequence ID" value="NZ_SGXF01000001.1"/>
</dbReference>
<dbReference type="PROSITE" id="PS50109">
    <property type="entry name" value="HIS_KIN"/>
    <property type="match status" value="1"/>
</dbReference>
<reference evidence="12 13" key="1">
    <citation type="submission" date="2019-02" db="EMBL/GenBank/DDBJ databases">
        <title>Genomic Encyclopedia of Type Strains, Phase IV (KMG-IV): sequencing the most valuable type-strain genomes for metagenomic binning, comparative biology and taxonomic classification.</title>
        <authorList>
            <person name="Goeker M."/>
        </authorList>
    </citation>
    <scope>NUCLEOTIDE SEQUENCE [LARGE SCALE GENOMIC DNA]</scope>
    <source>
        <strain evidence="12 13">DSM 29486</strain>
    </source>
</reference>
<evidence type="ECO:0000256" key="10">
    <source>
        <dbReference type="SAM" id="Phobius"/>
    </source>
</evidence>
<comment type="catalytic activity">
    <reaction evidence="1">
        <text>ATP + protein L-histidine = ADP + protein N-phospho-L-histidine.</text>
        <dbReference type="EC" id="2.7.13.3"/>
    </reaction>
</comment>
<evidence type="ECO:0000256" key="6">
    <source>
        <dbReference type="ARBA" id="ARBA00022777"/>
    </source>
</evidence>
<dbReference type="CDD" id="cd00082">
    <property type="entry name" value="HisKA"/>
    <property type="match status" value="1"/>
</dbReference>
<dbReference type="GO" id="GO:0004721">
    <property type="term" value="F:phosphoprotein phosphatase activity"/>
    <property type="evidence" value="ECO:0007669"/>
    <property type="project" value="TreeGrafter"/>
</dbReference>
<feature type="transmembrane region" description="Helical" evidence="10">
    <location>
        <begin position="9"/>
        <end position="30"/>
    </location>
</feature>
<keyword evidence="10" id="KW-1133">Transmembrane helix</keyword>
<dbReference type="FunFam" id="3.30.565.10:FF:000006">
    <property type="entry name" value="Sensor histidine kinase WalK"/>
    <property type="match status" value="1"/>
</dbReference>
<name>A0A4Q7PMM3_9FIRM</name>
<dbReference type="Pfam" id="PF00512">
    <property type="entry name" value="HisKA"/>
    <property type="match status" value="1"/>
</dbReference>
<evidence type="ECO:0000256" key="3">
    <source>
        <dbReference type="ARBA" id="ARBA00012438"/>
    </source>
</evidence>
<dbReference type="InterPro" id="IPR003661">
    <property type="entry name" value="HisK_dim/P_dom"/>
</dbReference>
<keyword evidence="4" id="KW-0597">Phosphoprotein</keyword>
<dbReference type="Gene3D" id="3.30.565.10">
    <property type="entry name" value="Histidine kinase-like ATPase, C-terminal domain"/>
    <property type="match status" value="1"/>
</dbReference>
<evidence type="ECO:0000256" key="8">
    <source>
        <dbReference type="ARBA" id="ARBA00023136"/>
    </source>
</evidence>
<dbReference type="GO" id="GO:0016036">
    <property type="term" value="P:cellular response to phosphate starvation"/>
    <property type="evidence" value="ECO:0007669"/>
    <property type="project" value="TreeGrafter"/>
</dbReference>
<keyword evidence="8 10" id="KW-0472">Membrane</keyword>
<dbReference type="PANTHER" id="PTHR45453:SF1">
    <property type="entry name" value="PHOSPHATE REGULON SENSOR PROTEIN PHOR"/>
    <property type="match status" value="1"/>
</dbReference>
<keyword evidence="6 12" id="KW-0418">Kinase</keyword>
<comment type="caution">
    <text evidence="12">The sequence shown here is derived from an EMBL/GenBank/DDBJ whole genome shotgun (WGS) entry which is preliminary data.</text>
</comment>
<evidence type="ECO:0000313" key="12">
    <source>
        <dbReference type="EMBL" id="RZT02162.1"/>
    </source>
</evidence>
<dbReference type="Pfam" id="PF02518">
    <property type="entry name" value="HATPase_c"/>
    <property type="match status" value="1"/>
</dbReference>
<evidence type="ECO:0000313" key="13">
    <source>
        <dbReference type="Proteomes" id="UP000292927"/>
    </source>
</evidence>
<protein>
    <recommendedName>
        <fullName evidence="3">histidine kinase</fullName>
        <ecNumber evidence="3">2.7.13.3</ecNumber>
    </recommendedName>
</protein>
<dbReference type="GO" id="GO:0000155">
    <property type="term" value="F:phosphorelay sensor kinase activity"/>
    <property type="evidence" value="ECO:0007669"/>
    <property type="project" value="InterPro"/>
</dbReference>
<dbReference type="InterPro" id="IPR003594">
    <property type="entry name" value="HATPase_dom"/>
</dbReference>
<gene>
    <name evidence="12" type="ORF">EV209_0270</name>
</gene>
<feature type="domain" description="Histidine kinase" evidence="11">
    <location>
        <begin position="218"/>
        <end position="435"/>
    </location>
</feature>
<dbReference type="CDD" id="cd00075">
    <property type="entry name" value="HATPase"/>
    <property type="match status" value="1"/>
</dbReference>
<evidence type="ECO:0000256" key="9">
    <source>
        <dbReference type="SAM" id="MobiDB-lite"/>
    </source>
</evidence>
<dbReference type="InterPro" id="IPR036890">
    <property type="entry name" value="HATPase_C_sf"/>
</dbReference>
<sequence length="435" mass="48246">MIRKLRRKFILINMSLVLLVLCIVFGVLLLSTYRNQQREVQDTLRQALILSDKLESFPHLKEDSGSGANGGFQGGAFTEPEEPGPEGMRKKIFLPAFCAEVDQNGLVAEIYSSFMEVSDETAQAAVTAALSADKPEGKLSGLDLQYLIDDKLRDSGARLIAFADLSSSHSAMQRLLLNSVLVGCGGLAGFFLISLLLSRVAVKPVERAWQQQRQFVADASHELKTPITVILANSRILLSHPGSTIASQEKWIRYIQEESQRMKELVEDMLFLAKSDASAAEIPKSRISLSDLVWNCLLPFESVAFEHRLELKEEIAPGLCVLGNEPQLKQLVMILLDNACKYTDSEGFILLSLSASQDKARLCVRNSGESIPAEELSHLFERFYRVDQARSREMGGYGLGLSIARSIVEHHRGKIWAESSKEKGTAFYVEIKLAP</sequence>
<evidence type="ECO:0000256" key="5">
    <source>
        <dbReference type="ARBA" id="ARBA00022679"/>
    </source>
</evidence>
<dbReference type="PANTHER" id="PTHR45453">
    <property type="entry name" value="PHOSPHATE REGULON SENSOR PROTEIN PHOR"/>
    <property type="match status" value="1"/>
</dbReference>
<organism evidence="12 13">
    <name type="scientific">Cuneatibacter caecimuris</name>
    <dbReference type="NCBI Taxonomy" id="1796618"/>
    <lineage>
        <taxon>Bacteria</taxon>
        <taxon>Bacillati</taxon>
        <taxon>Bacillota</taxon>
        <taxon>Clostridia</taxon>
        <taxon>Lachnospirales</taxon>
        <taxon>Lachnospiraceae</taxon>
        <taxon>Cuneatibacter</taxon>
    </lineage>
</organism>
<dbReference type="InterPro" id="IPR050351">
    <property type="entry name" value="BphY/WalK/GraS-like"/>
</dbReference>
<dbReference type="FunFam" id="1.10.287.130:FF:000001">
    <property type="entry name" value="Two-component sensor histidine kinase"/>
    <property type="match status" value="1"/>
</dbReference>
<dbReference type="Gene3D" id="1.10.287.130">
    <property type="match status" value="1"/>
</dbReference>
<dbReference type="SMART" id="SM00387">
    <property type="entry name" value="HATPase_c"/>
    <property type="match status" value="1"/>
</dbReference>
<evidence type="ECO:0000256" key="2">
    <source>
        <dbReference type="ARBA" id="ARBA00004370"/>
    </source>
</evidence>
<evidence type="ECO:0000256" key="1">
    <source>
        <dbReference type="ARBA" id="ARBA00000085"/>
    </source>
</evidence>
<evidence type="ECO:0000256" key="7">
    <source>
        <dbReference type="ARBA" id="ARBA00023012"/>
    </source>
</evidence>
<keyword evidence="13" id="KW-1185">Reference proteome</keyword>
<accession>A0A4Q7PMM3</accession>
<proteinExistence type="predicted"/>
<feature type="transmembrane region" description="Helical" evidence="10">
    <location>
        <begin position="175"/>
        <end position="197"/>
    </location>
</feature>
<comment type="subcellular location">
    <subcellularLocation>
        <location evidence="2">Membrane</location>
    </subcellularLocation>
</comment>